<dbReference type="SUPFAM" id="SSF51735">
    <property type="entry name" value="NAD(P)-binding Rossmann-fold domains"/>
    <property type="match status" value="1"/>
</dbReference>
<keyword evidence="2" id="KW-0560">Oxidoreductase</keyword>
<dbReference type="GO" id="GO:0016616">
    <property type="term" value="F:oxidoreductase activity, acting on the CH-OH group of donors, NAD or NADP as acceptor"/>
    <property type="evidence" value="ECO:0007669"/>
    <property type="project" value="InterPro"/>
</dbReference>
<evidence type="ECO:0000313" key="6">
    <source>
        <dbReference type="Proteomes" id="UP000078284"/>
    </source>
</evidence>
<gene>
    <name evidence="5" type="ordered locus">AXX17_At2g22090</name>
</gene>
<dbReference type="Proteomes" id="UP000078284">
    <property type="component" value="Chromosome 2"/>
</dbReference>
<dbReference type="PANTHER" id="PTHR10366:SF781">
    <property type="entry name" value="3BETA-HYDROXYSTEROID-DEHYDROGENASE_DECARBOXYLASE ISOFORM 2"/>
    <property type="match status" value="1"/>
</dbReference>
<feature type="domain" description="3-beta hydroxysteroid dehydrogenase/isomerase" evidence="4">
    <location>
        <begin position="13"/>
        <end position="214"/>
    </location>
</feature>
<comment type="caution">
    <text evidence="5">The sequence shown here is derived from an EMBL/GenBank/DDBJ whole genome shotgun (WGS) entry which is preliminary data.</text>
</comment>
<evidence type="ECO:0000259" key="4">
    <source>
        <dbReference type="Pfam" id="PF01073"/>
    </source>
</evidence>
<dbReference type="GO" id="GO:0006694">
    <property type="term" value="P:steroid biosynthetic process"/>
    <property type="evidence" value="ECO:0007669"/>
    <property type="project" value="InterPro"/>
</dbReference>
<evidence type="ECO:0000256" key="1">
    <source>
        <dbReference type="ARBA" id="ARBA00022857"/>
    </source>
</evidence>
<dbReference type="Gene3D" id="3.40.50.720">
    <property type="entry name" value="NAD(P)-binding Rossmann-like Domain"/>
    <property type="match status" value="1"/>
</dbReference>
<feature type="transmembrane region" description="Helical" evidence="3">
    <location>
        <begin position="216"/>
        <end position="241"/>
    </location>
</feature>
<accession>A0A178VT84</accession>
<dbReference type="ExpressionAtlas" id="A0A178VT84">
    <property type="expression patterns" value="baseline and differential"/>
</dbReference>
<sequence length="257" mass="27951">MSPAATETERWCVVTGGRGFAARHLVEMLVRYEMFCVRIADLAPAIMLDPQEENGVLDEGLRSGRVQYISADLRDKSQVVKAFQGAEVVFHMAAPDSSINNHQLQYSVNVQGTQNVIDACVDVGVKRLIYTSSPSVVFDGVHGILNGTESMAYPIKHNDSYSATKAEGEELIMKANGRNGLLTCCIRPSSIFGPGDRLLVPSLVAAARAGKSKVGLFSLFTVLLLYVLSAFLFTFFTFPLLSSLDTFVTLTKVAALY</sequence>
<proteinExistence type="predicted"/>
<evidence type="ECO:0000256" key="3">
    <source>
        <dbReference type="SAM" id="Phobius"/>
    </source>
</evidence>
<dbReference type="InterPro" id="IPR002225">
    <property type="entry name" value="3Beta_OHSteriod_DH/Estase"/>
</dbReference>
<protein>
    <submittedName>
        <fullName evidence="5">AT3BETAHSD/D2</fullName>
    </submittedName>
</protein>
<name>A0A178VT84_ARATH</name>
<keyword evidence="3" id="KW-0472">Membrane</keyword>
<dbReference type="Pfam" id="PF01073">
    <property type="entry name" value="3Beta_HSD"/>
    <property type="match status" value="1"/>
</dbReference>
<evidence type="ECO:0000313" key="5">
    <source>
        <dbReference type="EMBL" id="OAP09589.1"/>
    </source>
</evidence>
<dbReference type="EMBL" id="LUHQ01000002">
    <property type="protein sequence ID" value="OAP09589.1"/>
    <property type="molecule type" value="Genomic_DNA"/>
</dbReference>
<keyword evidence="3" id="KW-0812">Transmembrane</keyword>
<dbReference type="AlphaFoldDB" id="A0A178VT84"/>
<keyword evidence="3" id="KW-1133">Transmembrane helix</keyword>
<dbReference type="InterPro" id="IPR036291">
    <property type="entry name" value="NAD(P)-bd_dom_sf"/>
</dbReference>
<reference evidence="6" key="1">
    <citation type="journal article" date="2016" name="Proc. Natl. Acad. Sci. U.S.A.">
        <title>Chromosome-level assembly of Arabidopsis thaliana Ler reveals the extent of translocation and inversion polymorphisms.</title>
        <authorList>
            <person name="Zapata L."/>
            <person name="Ding J."/>
            <person name="Willing E.M."/>
            <person name="Hartwig B."/>
            <person name="Bezdan D."/>
            <person name="Jiao W.B."/>
            <person name="Patel V."/>
            <person name="Velikkakam James G."/>
            <person name="Koornneef M."/>
            <person name="Ossowski S."/>
            <person name="Schneeberger K."/>
        </authorList>
    </citation>
    <scope>NUCLEOTIDE SEQUENCE [LARGE SCALE GENOMIC DNA]</scope>
    <source>
        <strain evidence="6">cv. Landsberg erecta</strain>
    </source>
</reference>
<keyword evidence="1" id="KW-0521">NADP</keyword>
<evidence type="ECO:0000256" key="2">
    <source>
        <dbReference type="ARBA" id="ARBA00023002"/>
    </source>
</evidence>
<organism evidence="5 6">
    <name type="scientific">Arabidopsis thaliana</name>
    <name type="common">Mouse-ear cress</name>
    <dbReference type="NCBI Taxonomy" id="3702"/>
    <lineage>
        <taxon>Eukaryota</taxon>
        <taxon>Viridiplantae</taxon>
        <taxon>Streptophyta</taxon>
        <taxon>Embryophyta</taxon>
        <taxon>Tracheophyta</taxon>
        <taxon>Spermatophyta</taxon>
        <taxon>Magnoliopsida</taxon>
        <taxon>eudicotyledons</taxon>
        <taxon>Gunneridae</taxon>
        <taxon>Pentapetalae</taxon>
        <taxon>rosids</taxon>
        <taxon>malvids</taxon>
        <taxon>Brassicales</taxon>
        <taxon>Brassicaceae</taxon>
        <taxon>Camelineae</taxon>
        <taxon>Arabidopsis</taxon>
    </lineage>
</organism>
<dbReference type="InterPro" id="IPR050425">
    <property type="entry name" value="NAD(P)_dehydrat-like"/>
</dbReference>
<dbReference type="PANTHER" id="PTHR10366">
    <property type="entry name" value="NAD DEPENDENT EPIMERASE/DEHYDRATASE"/>
    <property type="match status" value="1"/>
</dbReference>